<evidence type="ECO:0000313" key="2">
    <source>
        <dbReference type="EMBL" id="AFS77416.1"/>
    </source>
</evidence>
<proteinExistence type="predicted"/>
<dbReference type="InterPro" id="IPR021328">
    <property type="entry name" value="CotB-like"/>
</dbReference>
<dbReference type="EMBL" id="CP003326">
    <property type="protein sequence ID" value="AFS77416.1"/>
    <property type="molecule type" value="Genomic_DNA"/>
</dbReference>
<evidence type="ECO:0008006" key="4">
    <source>
        <dbReference type="Google" id="ProtNLM"/>
    </source>
</evidence>
<evidence type="ECO:0000313" key="3">
    <source>
        <dbReference type="Proteomes" id="UP000006094"/>
    </source>
</evidence>
<keyword evidence="1" id="KW-0175">Coiled coil</keyword>
<dbReference type="OrthoDB" id="1633927at2"/>
<dbReference type="STRING" id="1128398.Curi_c03400"/>
<keyword evidence="3" id="KW-1185">Reference proteome</keyword>
<feature type="coiled-coil region" evidence="1">
    <location>
        <begin position="217"/>
        <end position="244"/>
    </location>
</feature>
<dbReference type="HOGENOM" id="CLU_073785_0_1_9"/>
<sequence length="308" mass="35587">MLSSNEFIRRSLEIHLFFARIMKEHSFFLQLSFTPRDASFSRRADELRMEFDKLLWEVVCLSNGVVSSSVINSGEIVTPYTLRAENVSSYLTGVNIPEYITKAEMELRAGTCKNFDPAFERAICALNDKAIKLIRDIIDFKSNVLSNVLSCNMFTSNYPSLIDHIMREAKLYLRMIIKLQKRERIDLKKENYGQELFWNRIMADHSKFIRGLLDPDEDDLINIANNLANEFDELTKELKEAIDKSLPIDDITDSILKAANKEVDFNTQGIEGILDCKIKSIIIPLLGDHVLREANYFVRLLKSFQRED</sequence>
<accession>K0AYG5</accession>
<dbReference type="SUPFAM" id="SSF158430">
    <property type="entry name" value="Bacillus cereus metalloprotein-like"/>
    <property type="match status" value="2"/>
</dbReference>
<protein>
    <recommendedName>
        <fullName evidence="4">DUF2935 domain-containing protein</fullName>
    </recommendedName>
</protein>
<dbReference type="Proteomes" id="UP000006094">
    <property type="component" value="Chromosome"/>
</dbReference>
<dbReference type="PATRIC" id="fig|1128398.3.peg.349"/>
<dbReference type="Gene3D" id="1.20.1260.120">
    <property type="entry name" value="Protein of unknown function DUF2935"/>
    <property type="match status" value="2"/>
</dbReference>
<dbReference type="eggNOG" id="ENOG502Z8AB">
    <property type="taxonomic scope" value="Bacteria"/>
</dbReference>
<name>K0AYG5_GOTA9</name>
<dbReference type="AlphaFoldDB" id="K0AYG5"/>
<dbReference type="RefSeq" id="WP_014966553.1">
    <property type="nucleotide sequence ID" value="NC_018664.1"/>
</dbReference>
<dbReference type="KEGG" id="cad:Curi_c03400"/>
<reference evidence="2 3" key="1">
    <citation type="journal article" date="2012" name="PLoS ONE">
        <title>The purine-utilizing bacterium Clostridium acidurici 9a: a genome-guided metabolic reconsideration.</title>
        <authorList>
            <person name="Hartwich K."/>
            <person name="Poehlein A."/>
            <person name="Daniel R."/>
        </authorList>
    </citation>
    <scope>NUCLEOTIDE SEQUENCE [LARGE SCALE GENOMIC DNA]</scope>
    <source>
        <strain evidence="3">ATCC 7906 / DSM 604 / BCRC 14475 / CIP 104303 / KCTC 5404 / NCIMB 10678 / 9a</strain>
    </source>
</reference>
<organism evidence="2 3">
    <name type="scientific">Gottschalkia acidurici (strain ATCC 7906 / DSM 604 / BCRC 14475 / CIP 104303 / KCTC 5404 / NCIMB 10678 / 9a)</name>
    <name type="common">Clostridium acidurici</name>
    <dbReference type="NCBI Taxonomy" id="1128398"/>
    <lineage>
        <taxon>Bacteria</taxon>
        <taxon>Bacillati</taxon>
        <taxon>Bacillota</taxon>
        <taxon>Tissierellia</taxon>
        <taxon>Tissierellales</taxon>
        <taxon>Gottschalkiaceae</taxon>
        <taxon>Gottschalkia</taxon>
    </lineage>
</organism>
<gene>
    <name evidence="2" type="ordered locus">Curi_c03400</name>
</gene>
<evidence type="ECO:0000256" key="1">
    <source>
        <dbReference type="SAM" id="Coils"/>
    </source>
</evidence>
<dbReference type="Pfam" id="PF11155">
    <property type="entry name" value="DUF2935"/>
    <property type="match status" value="2"/>
</dbReference>